<feature type="domain" description="Nucleoporin Nup133/Nup155-like C-terminal" evidence="5">
    <location>
        <begin position="539"/>
        <end position="779"/>
    </location>
</feature>
<dbReference type="PANTHER" id="PTHR10350">
    <property type="entry name" value="NUCLEAR PORE COMPLEX PROTEIN NUP155"/>
    <property type="match status" value="1"/>
</dbReference>
<keyword evidence="4" id="KW-0539">Nucleus</keyword>
<reference evidence="7" key="1">
    <citation type="submission" date="2009-08" db="EMBL/GenBank/DDBJ databases">
        <title>Annotation of Salpingoeca rosetta.</title>
        <authorList>
            <consortium name="The Broad Institute Genome Sequencing Platform"/>
            <person name="Russ C."/>
            <person name="Cuomo C."/>
            <person name="Burger G."/>
            <person name="Gray M.W."/>
            <person name="Holland P.W.H."/>
            <person name="King N."/>
            <person name="Lang F.B.F."/>
            <person name="Roger A.J."/>
            <person name="Ruiz-Trillo I."/>
            <person name="Young S.K."/>
            <person name="Zeng Q."/>
            <person name="Gargeya S."/>
            <person name="Alvarado L."/>
            <person name="Berlin A."/>
            <person name="Chapman S.B."/>
            <person name="Chen Z."/>
            <person name="Freedman E."/>
            <person name="Gellesch M."/>
            <person name="Goldberg J."/>
            <person name="Griggs A."/>
            <person name="Gujja S."/>
            <person name="Heilman E."/>
            <person name="Heiman D."/>
            <person name="Howarth C."/>
            <person name="Mehta T."/>
            <person name="Neiman D."/>
            <person name="Pearson M."/>
            <person name="Roberts A."/>
            <person name="Saif S."/>
            <person name="Shea T."/>
            <person name="Shenoy N."/>
            <person name="Sisk P."/>
            <person name="Stolte C."/>
            <person name="Sykes S."/>
            <person name="White J."/>
            <person name="Yandava C."/>
            <person name="Haas B."/>
            <person name="Nusbaum C."/>
            <person name="Birren B."/>
        </authorList>
    </citation>
    <scope>NUCLEOTIDE SEQUENCE [LARGE SCALE GENOMIC DNA]</scope>
    <source>
        <strain evidence="7">ATCC 50818</strain>
    </source>
</reference>
<evidence type="ECO:0000313" key="7">
    <source>
        <dbReference type="EMBL" id="EGD80445.1"/>
    </source>
</evidence>
<evidence type="ECO:0000259" key="6">
    <source>
        <dbReference type="Pfam" id="PF08801"/>
    </source>
</evidence>
<comment type="similarity">
    <text evidence="2">Belongs to the non-repetitive/WGA-negative nucleoporin family.</text>
</comment>
<dbReference type="GO" id="GO:0000972">
    <property type="term" value="P:transcription-dependent tethering of RNA polymerase II gene DNA at nuclear periphery"/>
    <property type="evidence" value="ECO:0007669"/>
    <property type="project" value="TreeGrafter"/>
</dbReference>
<dbReference type="PANTHER" id="PTHR10350:SF6">
    <property type="entry name" value="NUCLEAR PORE COMPLEX PROTEIN NUP155"/>
    <property type="match status" value="1"/>
</dbReference>
<dbReference type="STRING" id="946362.F2US40"/>
<feature type="domain" description="Nucleoporin Nup133/Nup155-like C-terminal" evidence="5">
    <location>
        <begin position="854"/>
        <end position="1079"/>
    </location>
</feature>
<evidence type="ECO:0000256" key="1">
    <source>
        <dbReference type="ARBA" id="ARBA00004123"/>
    </source>
</evidence>
<dbReference type="InterPro" id="IPR004870">
    <property type="entry name" value="Nucleoporin_Nup155"/>
</dbReference>
<dbReference type="Gene3D" id="1.20.120.1880">
    <property type="entry name" value="Nucleoporin, helical C-terminal domain"/>
    <property type="match status" value="1"/>
</dbReference>
<dbReference type="eggNOG" id="KOG1900">
    <property type="taxonomic scope" value="Eukaryota"/>
</dbReference>
<keyword evidence="8" id="KW-1185">Reference proteome</keyword>
<dbReference type="Pfam" id="PF08801">
    <property type="entry name" value="Nucleoporin_N"/>
    <property type="match status" value="1"/>
</dbReference>
<proteinExistence type="inferred from homology"/>
<dbReference type="KEGG" id="sre:PTSG_11090"/>
<dbReference type="EMBL" id="GL832993">
    <property type="protein sequence ID" value="EGD80445.1"/>
    <property type="molecule type" value="Genomic_DNA"/>
</dbReference>
<dbReference type="GO" id="GO:0044611">
    <property type="term" value="C:nuclear pore inner ring"/>
    <property type="evidence" value="ECO:0007669"/>
    <property type="project" value="TreeGrafter"/>
</dbReference>
<protein>
    <submittedName>
        <fullName evidence="7">Uncharacterized protein</fullName>
    </submittedName>
</protein>
<dbReference type="InterPro" id="IPR042533">
    <property type="entry name" value="Nucleoporin_Nup155_C_1"/>
</dbReference>
<dbReference type="InterPro" id="IPR007187">
    <property type="entry name" value="Nucleoporin_Nup133/Nup155_C"/>
</dbReference>
<dbReference type="Gene3D" id="1.20.58.1780">
    <property type="match status" value="1"/>
</dbReference>
<evidence type="ECO:0000259" key="5">
    <source>
        <dbReference type="Pfam" id="PF03177"/>
    </source>
</evidence>
<dbReference type="Pfam" id="PF03177">
    <property type="entry name" value="Nucleoporin_C"/>
    <property type="match status" value="2"/>
</dbReference>
<dbReference type="InterPro" id="IPR014908">
    <property type="entry name" value="Nucleoporin_Nup133/Nup155_N"/>
</dbReference>
<dbReference type="OMA" id="SWAPFQK"/>
<dbReference type="FunCoup" id="F2US40">
    <property type="interactions" value="1982"/>
</dbReference>
<dbReference type="GO" id="GO:0017056">
    <property type="term" value="F:structural constituent of nuclear pore"/>
    <property type="evidence" value="ECO:0007669"/>
    <property type="project" value="InterPro"/>
</dbReference>
<feature type="domain" description="Nucleoporin Nup133/Nup155-like N-terminal" evidence="6">
    <location>
        <begin position="65"/>
        <end position="286"/>
    </location>
</feature>
<evidence type="ECO:0000256" key="4">
    <source>
        <dbReference type="ARBA" id="ARBA00023242"/>
    </source>
</evidence>
<dbReference type="RefSeq" id="XP_004988009.1">
    <property type="nucleotide sequence ID" value="XM_004987952.1"/>
</dbReference>
<comment type="subcellular location">
    <subcellularLocation>
        <location evidence="1">Nucleus</location>
    </subcellularLocation>
</comment>
<dbReference type="Gene3D" id="1.25.40.450">
    <property type="entry name" value="Nucleoporin, helical domain, N-terminal subdomain"/>
    <property type="match status" value="1"/>
</dbReference>
<evidence type="ECO:0000313" key="8">
    <source>
        <dbReference type="Proteomes" id="UP000007799"/>
    </source>
</evidence>
<dbReference type="GO" id="GO:0006405">
    <property type="term" value="P:RNA export from nucleus"/>
    <property type="evidence" value="ECO:0007669"/>
    <property type="project" value="TreeGrafter"/>
</dbReference>
<dbReference type="Proteomes" id="UP000007799">
    <property type="component" value="Unassembled WGS sequence"/>
</dbReference>
<name>F2US40_SALR5</name>
<accession>F2US40</accession>
<dbReference type="OrthoDB" id="338970at2759"/>
<dbReference type="InterPro" id="IPR042538">
    <property type="entry name" value="Nucleoporin_Nup155_C_3"/>
</dbReference>
<evidence type="ECO:0000256" key="3">
    <source>
        <dbReference type="ARBA" id="ARBA00022448"/>
    </source>
</evidence>
<dbReference type="GeneID" id="16068536"/>
<keyword evidence="3" id="KW-0813">Transport</keyword>
<dbReference type="GO" id="GO:0036228">
    <property type="term" value="P:protein localization to nuclear inner membrane"/>
    <property type="evidence" value="ECO:0007669"/>
    <property type="project" value="TreeGrafter"/>
</dbReference>
<dbReference type="GO" id="GO:0006606">
    <property type="term" value="P:protein import into nucleus"/>
    <property type="evidence" value="ECO:0007669"/>
    <property type="project" value="TreeGrafter"/>
</dbReference>
<dbReference type="InParanoid" id="F2US40"/>
<dbReference type="AlphaFoldDB" id="F2US40"/>
<gene>
    <name evidence="7" type="ORF">PTSG_11090</name>
</gene>
<organism evidence="8">
    <name type="scientific">Salpingoeca rosetta (strain ATCC 50818 / BSB-021)</name>
    <dbReference type="NCBI Taxonomy" id="946362"/>
    <lineage>
        <taxon>Eukaryota</taxon>
        <taxon>Choanoflagellata</taxon>
        <taxon>Craspedida</taxon>
        <taxon>Salpingoecidae</taxon>
        <taxon>Salpingoeca</taxon>
    </lineage>
</organism>
<sequence>MDVTLDNGDPEYAGLQKAKELVDGFQDVDDKYPTISQLNMEGEDAELYVNETDVPPQRHQFGLDTEIEQQLQQVQVHSMQGIFSDIQRAWMTVDSQLYMWHYSGKDFCCYQELEEVIVGVGLVRPKPGVYDASIEHLLVLATPLMVYLIGVDMRMDESDVGEVHLNPAVLHTTATDNVCFTCIVGTPDGRIFMGGDDAAIYEIQYERDDGWLRRKCRKVNHTRNLLSFLMPTIVTQTWGVRAEPIRQLVLDPTGTTLFARSDNTITAYRVHGGSLSRACAMYDERGRADPYRPGLHGAIITIAPIADNQIVAVTDKGLSDALRTERYQNKLITQHMPPTQFVLLTSAGTFYIEDRRPVDTLAYHFEHGHASGAARFFQPAFPESVLQGLPPFQVSIKQQAFVREASAAALVLACNPPPGVSAGQAVEALRHHGGAPFHLNRPAVFQQHSFVGQPEQEPDLVLSGRHDAVFQLIGRVARTFHWKRPLLGAASAAASIGDPAVLSSSLALMDGLQRVLVAVYDKVEPIAAPIGGKLAPRDEERASIYTASVLITYVQQALRLWAILTQEPDVFTTLAGDLSSQERAMLESISFWDLATTREGNRLARTLIEKMLMRLVRANESDTFSRRTKELHDACPLFHSSRAMLESKAKEQLVRAEQVLATPGMDAAAARKEASRYLTGVVRDYQRIFKDDNTTRGLADICTRLLKLEHWEGITRLVLTCAELERLEPAVTYYRRGEPPEDIEGMRANEERELCYEQLRTMLTELLGRALQTGPAQQQYERDLHAQIAVLNSPFLEDWLQRVEDKYSDDPKALREILSLKFDYFREKRNAKRLAETACQLARLSLESQSRYMQGADAMGTAQHVAQLLRTLRDMKRAAYHQEQVIRALDAAKDAAAIHQQEANAAIVQLNSRLWPLDDLLRRFSEPFRLYECQLAQRLAQGRITPKEHSQIWHNIVQQTWQHASRIPGRDTLEVVEEVMTRLAEIMKPLRDDDTEAPSLIAVWMEQYLAENGTDTMVVVDKLHKIAGYDWSFLFNLYCKLDVEQQQQFMLKANRPLHLVRVLAGILKCWKREATRSERLSLHQALSITLPELIAKAAAEGDNGLKSDLAQLQL</sequence>
<evidence type="ECO:0000256" key="2">
    <source>
        <dbReference type="ARBA" id="ARBA00007373"/>
    </source>
</evidence>